<dbReference type="Proteomes" id="UP000031056">
    <property type="component" value="Unassembled WGS sequence"/>
</dbReference>
<accession>A0A0B2UMK0</accession>
<dbReference type="InParanoid" id="A0A0B2UMK0"/>
<dbReference type="EMBL" id="JOKQ01000001">
    <property type="protein sequence ID" value="KHN70524.1"/>
    <property type="molecule type" value="Genomic_DNA"/>
</dbReference>
<dbReference type="GeneID" id="26261022"/>
<evidence type="ECO:0000313" key="1">
    <source>
        <dbReference type="EMBL" id="KHN70524.1"/>
    </source>
</evidence>
<dbReference type="Gene3D" id="1.10.238.10">
    <property type="entry name" value="EF-hand"/>
    <property type="match status" value="1"/>
</dbReference>
<gene>
    <name evidence="1" type="ORF">M896_011790</name>
</gene>
<name>A0A0B2UMK0_9MICR</name>
<sequence length="118" mass="13464">MDHFSHASPKSFDLGKKGFLRYEEYKGYCLSIFKQPLDKNNIGDRISFDQIRFTEGEAHIDAVFEFFSQGQQHISLQTLRDAVSKLDLNITDPEMEGMIDLLSVNGLISKNEFSHAFG</sequence>
<dbReference type="SUPFAM" id="SSF47473">
    <property type="entry name" value="EF-hand"/>
    <property type="match status" value="1"/>
</dbReference>
<dbReference type="HOGENOM" id="CLU_149442_1_0_1"/>
<dbReference type="RefSeq" id="XP_014564566.1">
    <property type="nucleotide sequence ID" value="XM_014709080.1"/>
</dbReference>
<keyword evidence="2" id="KW-1185">Reference proteome</keyword>
<evidence type="ECO:0000313" key="2">
    <source>
        <dbReference type="Proteomes" id="UP000031056"/>
    </source>
</evidence>
<organism evidence="1 2">
    <name type="scientific">Ordospora colligata OC4</name>
    <dbReference type="NCBI Taxonomy" id="1354746"/>
    <lineage>
        <taxon>Eukaryota</taxon>
        <taxon>Fungi</taxon>
        <taxon>Fungi incertae sedis</taxon>
        <taxon>Microsporidia</taxon>
        <taxon>Ordosporidae</taxon>
        <taxon>Ordospora</taxon>
    </lineage>
</organism>
<dbReference type="OrthoDB" id="26525at2759"/>
<proteinExistence type="predicted"/>
<protein>
    <submittedName>
        <fullName evidence="1">Uncharacterized protein</fullName>
    </submittedName>
</protein>
<comment type="caution">
    <text evidence="1">The sequence shown here is derived from an EMBL/GenBank/DDBJ whole genome shotgun (WGS) entry which is preliminary data.</text>
</comment>
<reference evidence="1 2" key="1">
    <citation type="journal article" date="2014" name="MBio">
        <title>The Ordospora colligata genome; evolution of extreme reduction in microsporidia and host-to-parasite horizontal gene transfer.</title>
        <authorList>
            <person name="Pombert J.-F."/>
            <person name="Haag K.L."/>
            <person name="Beidas S."/>
            <person name="Ebert D."/>
            <person name="Keeling P.J."/>
        </authorList>
    </citation>
    <scope>NUCLEOTIDE SEQUENCE [LARGE SCALE GENOMIC DNA]</scope>
    <source>
        <strain evidence="1 2">OC4</strain>
    </source>
</reference>
<dbReference type="AlphaFoldDB" id="A0A0B2UMK0"/>
<dbReference type="VEuPathDB" id="MicrosporidiaDB:M896_011790"/>
<dbReference type="InterPro" id="IPR011992">
    <property type="entry name" value="EF-hand-dom_pair"/>
</dbReference>